<dbReference type="STRING" id="7375.A0A0L0BQU9"/>
<feature type="compositionally biased region" description="Pro residues" evidence="1">
    <location>
        <begin position="224"/>
        <end position="239"/>
    </location>
</feature>
<feature type="region of interest" description="Disordered" evidence="1">
    <location>
        <begin position="1592"/>
        <end position="1685"/>
    </location>
</feature>
<feature type="compositionally biased region" description="Low complexity" evidence="1">
    <location>
        <begin position="165"/>
        <end position="179"/>
    </location>
</feature>
<feature type="domain" description="Fibronectin type-III" evidence="3">
    <location>
        <begin position="931"/>
        <end position="1023"/>
    </location>
</feature>
<evidence type="ECO:0000313" key="5">
    <source>
        <dbReference type="Proteomes" id="UP000037069"/>
    </source>
</evidence>
<feature type="compositionally biased region" description="Polar residues" evidence="1">
    <location>
        <begin position="577"/>
        <end position="595"/>
    </location>
</feature>
<feature type="compositionally biased region" description="Polar residues" evidence="1">
    <location>
        <begin position="531"/>
        <end position="546"/>
    </location>
</feature>
<feature type="domain" description="Fibronectin type-III" evidence="3">
    <location>
        <begin position="1028"/>
        <end position="1121"/>
    </location>
</feature>
<dbReference type="InterPro" id="IPR050617">
    <property type="entry name" value="E3_ligase_FN3/SPRY"/>
</dbReference>
<feature type="compositionally biased region" description="Low complexity" evidence="1">
    <location>
        <begin position="453"/>
        <end position="485"/>
    </location>
</feature>
<protein>
    <recommendedName>
        <fullName evidence="3">Fibronectin type-III domain-containing protein</fullName>
    </recommendedName>
</protein>
<dbReference type="FunFam" id="2.60.40.10:FF:001846">
    <property type="entry name" value="Uncharacterized protein, isoform E"/>
    <property type="match status" value="1"/>
</dbReference>
<feature type="compositionally biased region" description="Basic residues" evidence="1">
    <location>
        <begin position="1602"/>
        <end position="1634"/>
    </location>
</feature>
<feature type="compositionally biased region" description="Low complexity" evidence="1">
    <location>
        <begin position="547"/>
        <end position="576"/>
    </location>
</feature>
<evidence type="ECO:0000256" key="2">
    <source>
        <dbReference type="SAM" id="Phobius"/>
    </source>
</evidence>
<gene>
    <name evidence="4" type="ORF">FF38_04655</name>
</gene>
<keyword evidence="2" id="KW-0812">Transmembrane</keyword>
<organism evidence="4 5">
    <name type="scientific">Lucilia cuprina</name>
    <name type="common">Green bottle fly</name>
    <name type="synonym">Australian sheep blowfly</name>
    <dbReference type="NCBI Taxonomy" id="7375"/>
    <lineage>
        <taxon>Eukaryota</taxon>
        <taxon>Metazoa</taxon>
        <taxon>Ecdysozoa</taxon>
        <taxon>Arthropoda</taxon>
        <taxon>Hexapoda</taxon>
        <taxon>Insecta</taxon>
        <taxon>Pterygota</taxon>
        <taxon>Neoptera</taxon>
        <taxon>Endopterygota</taxon>
        <taxon>Diptera</taxon>
        <taxon>Brachycera</taxon>
        <taxon>Muscomorpha</taxon>
        <taxon>Oestroidea</taxon>
        <taxon>Calliphoridae</taxon>
        <taxon>Luciliinae</taxon>
        <taxon>Lucilia</taxon>
    </lineage>
</organism>
<feature type="compositionally biased region" description="Low complexity" evidence="1">
    <location>
        <begin position="1592"/>
        <end position="1601"/>
    </location>
</feature>
<keyword evidence="5" id="KW-1185">Reference proteome</keyword>
<feature type="region of interest" description="Disordered" evidence="1">
    <location>
        <begin position="415"/>
        <end position="616"/>
    </location>
</feature>
<comment type="caution">
    <text evidence="4">The sequence shown here is derived from an EMBL/GenBank/DDBJ whole genome shotgun (WGS) entry which is preliminary data.</text>
</comment>
<keyword evidence="2" id="KW-1133">Transmembrane helix</keyword>
<dbReference type="InterPro" id="IPR013783">
    <property type="entry name" value="Ig-like_fold"/>
</dbReference>
<feature type="domain" description="Fibronectin type-III" evidence="3">
    <location>
        <begin position="1466"/>
        <end position="1564"/>
    </location>
</feature>
<feature type="domain" description="Fibronectin type-III" evidence="3">
    <location>
        <begin position="1125"/>
        <end position="1232"/>
    </location>
</feature>
<feature type="domain" description="Fibronectin type-III" evidence="3">
    <location>
        <begin position="1322"/>
        <end position="1414"/>
    </location>
</feature>
<dbReference type="CDD" id="cd00063">
    <property type="entry name" value="FN3"/>
    <property type="match status" value="9"/>
</dbReference>
<dbReference type="InterPro" id="IPR036116">
    <property type="entry name" value="FN3_sf"/>
</dbReference>
<feature type="compositionally biased region" description="Low complexity" evidence="1">
    <location>
        <begin position="139"/>
        <end position="149"/>
    </location>
</feature>
<dbReference type="Pfam" id="PF00041">
    <property type="entry name" value="fn3"/>
    <property type="match status" value="5"/>
</dbReference>
<evidence type="ECO:0000259" key="3">
    <source>
        <dbReference type="PROSITE" id="PS50853"/>
    </source>
</evidence>
<accession>A0A0L0BQU9</accession>
<dbReference type="Gene3D" id="2.60.40.10">
    <property type="entry name" value="Immunoglobulins"/>
    <property type="match status" value="9"/>
</dbReference>
<feature type="compositionally biased region" description="Low complexity" evidence="1">
    <location>
        <begin position="89"/>
        <end position="111"/>
    </location>
</feature>
<feature type="compositionally biased region" description="Polar residues" evidence="1">
    <location>
        <begin position="1"/>
        <end position="11"/>
    </location>
</feature>
<feature type="region of interest" description="Disordered" evidence="1">
    <location>
        <begin position="1435"/>
        <end position="1457"/>
    </location>
</feature>
<dbReference type="InterPro" id="IPR003961">
    <property type="entry name" value="FN3_dom"/>
</dbReference>
<dbReference type="PRINTS" id="PR00014">
    <property type="entry name" value="FNTYPEIII"/>
</dbReference>
<dbReference type="SUPFAM" id="SSF49265">
    <property type="entry name" value="Fibronectin type III"/>
    <property type="match status" value="5"/>
</dbReference>
<dbReference type="SMART" id="SM00060">
    <property type="entry name" value="FN3"/>
    <property type="match status" value="9"/>
</dbReference>
<feature type="compositionally biased region" description="Low complexity" evidence="1">
    <location>
        <begin position="12"/>
        <end position="81"/>
    </location>
</feature>
<dbReference type="OrthoDB" id="443915at2759"/>
<feature type="domain" description="Fibronectin type-III" evidence="3">
    <location>
        <begin position="836"/>
        <end position="927"/>
    </location>
</feature>
<feature type="region of interest" description="Disordered" evidence="1">
    <location>
        <begin position="1"/>
        <end position="179"/>
    </location>
</feature>
<evidence type="ECO:0000256" key="1">
    <source>
        <dbReference type="SAM" id="MobiDB-lite"/>
    </source>
</evidence>
<dbReference type="PROSITE" id="PS50853">
    <property type="entry name" value="FN3"/>
    <property type="match status" value="9"/>
</dbReference>
<evidence type="ECO:0000313" key="4">
    <source>
        <dbReference type="EMBL" id="KNC22407.1"/>
    </source>
</evidence>
<feature type="compositionally biased region" description="Gly residues" evidence="1">
    <location>
        <begin position="274"/>
        <end position="283"/>
    </location>
</feature>
<feature type="domain" description="Fibronectin type-III" evidence="3">
    <location>
        <begin position="732"/>
        <end position="832"/>
    </location>
</feature>
<keyword evidence="2" id="KW-0472">Membrane</keyword>
<dbReference type="Proteomes" id="UP000037069">
    <property type="component" value="Unassembled WGS sequence"/>
</dbReference>
<feature type="domain" description="Fibronectin type-III" evidence="3">
    <location>
        <begin position="628"/>
        <end position="728"/>
    </location>
</feature>
<feature type="compositionally biased region" description="Low complexity" evidence="1">
    <location>
        <begin position="1656"/>
        <end position="1685"/>
    </location>
</feature>
<dbReference type="PANTHER" id="PTHR24099">
    <property type="entry name" value="E3 UBIQUITIN-PROTEIN LIGASE TRIM36-RELATED"/>
    <property type="match status" value="1"/>
</dbReference>
<sequence>MVRMTNSASTEQTQIQNHNQQQQQQSPQQQQQTQSQRPQKQNSLQKSQNKNFNNNNVASTSSSTSSLNSLSSSSLEQNSSSGGIVMVVPQQQQQQQQPPPTQQQQQHQQTQAPPPPNQQPTQYTHMQHVAPPPQHVLHHQQQQQQQQQLSPTEAGSNPPLPASPPLLQQTPTPPQGAQLVPCAVHHPQQHQQQMAIVAAIQAHMAATGGGPLPPHMHHHHHGPHAPPPPPPTHGNPHGPPQQSQQPTPPMENGHGGLSPSGSTTSSVSSNNGTATGGGGGSNMGNGNVVANAGAPPPPPGPGPLYIQYHGEFYPAEYYIAPHPHEGICPQHPHHHQAMCAIPGEYGPTTVQMVSQNRPPPPPMPVPVQVPQGQVMQPYVNESGTLTHVVLSPQHYQQLHAGQGHMHPPFLTTNGTSHFYTPIPGGFPPGAGGQGPGPYQVGPHGHMPPPPQAGTPQPQQQQSSSVGNSSQQQQQHSPASHSANHSPSPPSNNYHKDERTQRQHTKLLRKLDKQRSAVSSPAHSPSPRRQEPQINGHNTNNNGSLRSQQQHNNNNNHHQRKQQQQTHQQQQHQPQQQRNGNVSNYNNRQGASSVASSEEGDDNLSLGVNGADGDEEEDYQASIVEQLSTIQKPEVTDITSRSAKIVWEAPQCISESALQLINMRELRYNVLLSDRAKECKYKSLYKGSSYDCIVQDLKPGQEYVVRLQVHYEHLHGTASEPTEFTTPACEPDRPAAPRMVMCTKNSLHLRWNNPLCNGSSIQHYLLEYDEGKTGARVVNEAACKFVEAVKTKGRQYIMTKLQPSTIYNFRLAAVNEVGPSAYSPVCTFSTQGNPPSAPKPPTLQAFNSSSLRLVWERRQSDGATCIYVLQMLDRGSGHGYLNMYNGQDCSYECCQLRRATLYYFRLRAENEAGASAWSNEVAYKTAPERPGRPGKPYAKGKIHGTHFRVRWEPPTDNGGAEIQRYYLEINAGGQKFDRIYTGVDCEASCDRLQPGTTYQLRASCEGPGGLSPYSEVSHITSEAVVPAAPPSPYYDNPPGPYAAVLRLDKPEYNGGAPILEFELQLRKCSEQETPRSVYRGKDAYCVIKDLQPGNQYEVQVRAINRIGAGAWSPWFKFSSAAAAPNCPESLKVIIKSATQLHVSWQEPANKGGAPIAEYRLESATASNVSNDSESSTPQPPPSSAFHTCYQGLQTSADIRNLMPFTYYYFRVNACNMAGVSKWSPLVNCQTPAAVPSAPQIKDLEFTSNDATLRWSSPECNGSEITNYTIEYAERTIMTSDNACEYTVTNLQPETSYKFRVQAINAIGSGPYSLYAKLTTLPSPPTPPKLECSGVGHNFIKLKWGDGKNLDFTKFYVEMFVQRAKEFQVVYSGTNCMCKVNKLQERTAYTFRICAGNDRAGVGEYSEEFVFSTSACLPNSIKAPRIAQNLPSAASSASTSSANANSGSSPSSSSSGGGVIPSGLLPETPSFLTGLGNLMLGVPLTLEWQHSKNSFSDRVEYMLQYAIGKDGEFKKIYRGSETKFTIENLEPGGLYQFRVCPIRVTNNGEDLLGAYTPPFRHQVPLIPSLDDIDGNLLGNAAAQMFAGLNAASGSANHAAGSCHGHSHHHTHHSHMGGHSHHHNPLHSHHNSRHSGHHNNNGGGSNDSNSTTNLHHRSVSASAGSSSSSSNSSSSKNQNSNANNTPSNNTLLIGSNAIGFIPIGSMASELAASFAGCDDPNHHHHHHHHGFPDVANQLNATASSTSGSSNSSNNPQSAASLLAASANQLFANNPILLQAATAAISHHQHVLGHHHGGGAHNQNAGALRRFVTKLSSVYSNRKRFSDQEKAVIFMVSFLFFTFLFATLVKMFMR</sequence>
<dbReference type="PANTHER" id="PTHR24099:SF11">
    <property type="entry name" value="FIBRONECTIN TYPE III DOMAIN-CONTAINING 3BA-RELATED"/>
    <property type="match status" value="1"/>
</dbReference>
<feature type="domain" description="Fibronectin type-III" evidence="3">
    <location>
        <begin position="1233"/>
        <end position="1321"/>
    </location>
</feature>
<dbReference type="OMA" id="GETEAMC"/>
<feature type="compositionally biased region" description="Low complexity" evidence="1">
    <location>
        <begin position="1435"/>
        <end position="1452"/>
    </location>
</feature>
<reference evidence="4 5" key="1">
    <citation type="journal article" date="2015" name="Nat. Commun.">
        <title>Lucilia cuprina genome unlocks parasitic fly biology to underpin future interventions.</title>
        <authorList>
            <person name="Anstead C.A."/>
            <person name="Korhonen P.K."/>
            <person name="Young N.D."/>
            <person name="Hall R.S."/>
            <person name="Jex A.R."/>
            <person name="Murali S.C."/>
            <person name="Hughes D.S."/>
            <person name="Lee S.F."/>
            <person name="Perry T."/>
            <person name="Stroehlein A.J."/>
            <person name="Ansell B.R."/>
            <person name="Breugelmans B."/>
            <person name="Hofmann A."/>
            <person name="Qu J."/>
            <person name="Dugan S."/>
            <person name="Lee S.L."/>
            <person name="Chao H."/>
            <person name="Dinh H."/>
            <person name="Han Y."/>
            <person name="Doddapaneni H.V."/>
            <person name="Worley K.C."/>
            <person name="Muzny D.M."/>
            <person name="Ioannidis P."/>
            <person name="Waterhouse R.M."/>
            <person name="Zdobnov E.M."/>
            <person name="James P.J."/>
            <person name="Bagnall N.H."/>
            <person name="Kotze A.C."/>
            <person name="Gibbs R.A."/>
            <person name="Richards S."/>
            <person name="Batterham P."/>
            <person name="Gasser R.B."/>
        </authorList>
    </citation>
    <scope>NUCLEOTIDE SEQUENCE [LARGE SCALE GENOMIC DNA]</scope>
    <source>
        <strain evidence="4 5">LS</strain>
        <tissue evidence="4">Full body</tissue>
    </source>
</reference>
<name>A0A0L0BQU9_LUCCU</name>
<feature type="compositionally biased region" description="Low complexity" evidence="1">
    <location>
        <begin position="515"/>
        <end position="526"/>
    </location>
</feature>
<proteinExistence type="predicted"/>
<feature type="transmembrane region" description="Helical" evidence="2">
    <location>
        <begin position="1827"/>
        <end position="1849"/>
    </location>
</feature>
<dbReference type="EMBL" id="JRES01001507">
    <property type="protein sequence ID" value="KNC22407.1"/>
    <property type="molecule type" value="Genomic_DNA"/>
</dbReference>
<feature type="region of interest" description="Disordered" evidence="1">
    <location>
        <begin position="206"/>
        <end position="296"/>
    </location>
</feature>
<feature type="compositionally biased region" description="Low complexity" evidence="1">
    <location>
        <begin position="259"/>
        <end position="273"/>
    </location>
</feature>
<feature type="compositionally biased region" description="Low complexity" evidence="1">
    <location>
        <begin position="284"/>
        <end position="293"/>
    </location>
</feature>